<dbReference type="PANTHER" id="PTHR44525:SF1">
    <property type="entry name" value="WD REPEAT-CONTAINING PROTEIN 27"/>
    <property type="match status" value="1"/>
</dbReference>
<protein>
    <submittedName>
        <fullName evidence="3">WD repeat-containing protein 27</fullName>
    </submittedName>
</protein>
<accession>A0AAD5TIU2</accession>
<comment type="caution">
    <text evidence="3">The sequence shown here is derived from an EMBL/GenBank/DDBJ whole genome shotgun (WGS) entry which is preliminary data.</text>
</comment>
<evidence type="ECO:0000256" key="2">
    <source>
        <dbReference type="SAM" id="MobiDB-lite"/>
    </source>
</evidence>
<feature type="region of interest" description="Disordered" evidence="2">
    <location>
        <begin position="20"/>
        <end position="40"/>
    </location>
</feature>
<evidence type="ECO:0000313" key="4">
    <source>
        <dbReference type="Proteomes" id="UP001212152"/>
    </source>
</evidence>
<feature type="repeat" description="WD" evidence="1">
    <location>
        <begin position="326"/>
        <end position="355"/>
    </location>
</feature>
<evidence type="ECO:0000256" key="1">
    <source>
        <dbReference type="PROSITE-ProRule" id="PRU00221"/>
    </source>
</evidence>
<proteinExistence type="predicted"/>
<dbReference type="InterPro" id="IPR015943">
    <property type="entry name" value="WD40/YVTN_repeat-like_dom_sf"/>
</dbReference>
<organism evidence="3 4">
    <name type="scientific">Geranomyces variabilis</name>
    <dbReference type="NCBI Taxonomy" id="109894"/>
    <lineage>
        <taxon>Eukaryota</taxon>
        <taxon>Fungi</taxon>
        <taxon>Fungi incertae sedis</taxon>
        <taxon>Chytridiomycota</taxon>
        <taxon>Chytridiomycota incertae sedis</taxon>
        <taxon>Chytridiomycetes</taxon>
        <taxon>Spizellomycetales</taxon>
        <taxon>Powellomycetaceae</taxon>
        <taxon>Geranomyces</taxon>
    </lineage>
</organism>
<dbReference type="AlphaFoldDB" id="A0AAD5TIU2"/>
<dbReference type="InterPro" id="IPR042411">
    <property type="entry name" value="WDR27"/>
</dbReference>
<evidence type="ECO:0000313" key="3">
    <source>
        <dbReference type="EMBL" id="KAJ3177877.1"/>
    </source>
</evidence>
<dbReference type="Gene3D" id="2.130.10.10">
    <property type="entry name" value="YVTN repeat-like/Quinoprotein amine dehydrogenase"/>
    <property type="match status" value="1"/>
</dbReference>
<dbReference type="EMBL" id="JADGJQ010000030">
    <property type="protein sequence ID" value="KAJ3177877.1"/>
    <property type="molecule type" value="Genomic_DNA"/>
</dbReference>
<sequence>MLEATRTPAIPESSITYINSDNSHRFQPASPPAGQSEGDPVDLDHSVQFVKYVDPTPHWHPDMNSPAGTGDACLVAGFSTGLAIIAPSTYEILYRLSYEDSPLAGAYAVAQSSIPSKLNVVTGNTFNGTVLVHAVTVRRTRPSNLKTESFPLVGAPLDYVVSRTAAEHVKGDWYKSVYQSCMVELSKLGIRTMADLTAAGDITYPVTIPPYVQHALDEVKNGGPDCSPSFALPYSCVFDAKSPLKPAIAAAAERRSTTKAVKRPPRPGGLVDLPVTFHSKVKSSGYISRPWAAPKKAIKPIQQRLAALPLDAEKAAEVIPLQTLAAVNHGAAITALDFSPSGLALATASADRSVRYHKPPTKDPPKTLLGHDGPLNSVGWSKLSSGIYNQLLLTSSMDGSARLWSVQQSEPLFEIRQLQARSAPRFTHTNITNARFFYQDRLIVIPSGRKMYFYSYALQKFDRASVKPLLNYNSYRQSTAFSTSAQTVSAFACVNTRPSHVVVMGASDKSLSLWDVAQCRVVQTIENAQERAVHTIALADYEHCTPGADFETTFFTSAVCQV</sequence>
<dbReference type="InterPro" id="IPR036322">
    <property type="entry name" value="WD40_repeat_dom_sf"/>
</dbReference>
<dbReference type="Pfam" id="PF00400">
    <property type="entry name" value="WD40"/>
    <property type="match status" value="2"/>
</dbReference>
<dbReference type="PROSITE" id="PS50082">
    <property type="entry name" value="WD_REPEATS_2"/>
    <property type="match status" value="2"/>
</dbReference>
<dbReference type="PANTHER" id="PTHR44525">
    <property type="entry name" value="WD REPEAT-CONTAINING PROTEIN 27"/>
    <property type="match status" value="1"/>
</dbReference>
<keyword evidence="1" id="KW-0853">WD repeat</keyword>
<dbReference type="Proteomes" id="UP001212152">
    <property type="component" value="Unassembled WGS sequence"/>
</dbReference>
<reference evidence="3" key="1">
    <citation type="submission" date="2020-05" db="EMBL/GenBank/DDBJ databases">
        <title>Phylogenomic resolution of chytrid fungi.</title>
        <authorList>
            <person name="Stajich J.E."/>
            <person name="Amses K."/>
            <person name="Simmons R."/>
            <person name="Seto K."/>
            <person name="Myers J."/>
            <person name="Bonds A."/>
            <person name="Quandt C.A."/>
            <person name="Barry K."/>
            <person name="Liu P."/>
            <person name="Grigoriev I."/>
            <person name="Longcore J.E."/>
            <person name="James T.Y."/>
        </authorList>
    </citation>
    <scope>NUCLEOTIDE SEQUENCE</scope>
    <source>
        <strain evidence="3">JEL0379</strain>
    </source>
</reference>
<dbReference type="SUPFAM" id="SSF50978">
    <property type="entry name" value="WD40 repeat-like"/>
    <property type="match status" value="1"/>
</dbReference>
<dbReference type="SMART" id="SM00320">
    <property type="entry name" value="WD40"/>
    <property type="match status" value="3"/>
</dbReference>
<dbReference type="InterPro" id="IPR001680">
    <property type="entry name" value="WD40_rpt"/>
</dbReference>
<feature type="repeat" description="WD" evidence="1">
    <location>
        <begin position="368"/>
        <end position="414"/>
    </location>
</feature>
<name>A0AAD5TIU2_9FUNG</name>
<gene>
    <name evidence="3" type="primary">WDR27</name>
    <name evidence="3" type="ORF">HDU87_004159</name>
</gene>
<keyword evidence="4" id="KW-1185">Reference proteome</keyword>